<dbReference type="Gene3D" id="3.30.2310.20">
    <property type="entry name" value="RelE-like"/>
    <property type="match status" value="1"/>
</dbReference>
<reference evidence="2 3" key="1">
    <citation type="submission" date="2013-09" db="EMBL/GenBank/DDBJ databases">
        <authorList>
            <person name="Zeng Z."/>
            <person name="Chen C."/>
        </authorList>
    </citation>
    <scope>NUCLEOTIDE SEQUENCE [LARGE SCALE GENOMIC DNA]</scope>
    <source>
        <strain evidence="2 3">WB 4.1-42</strain>
    </source>
</reference>
<dbReference type="InterPro" id="IPR035093">
    <property type="entry name" value="RelE/ParE_toxin_dom_sf"/>
</dbReference>
<dbReference type="RefSeq" id="WP_026990361.1">
    <property type="nucleotide sequence ID" value="NZ_AUGP01000017.1"/>
</dbReference>
<evidence type="ECO:0008006" key="4">
    <source>
        <dbReference type="Google" id="ProtNLM"/>
    </source>
</evidence>
<organism evidence="2 3">
    <name type="scientific">Flavobacterium subsaxonicum WB 4.1-42 = DSM 21790</name>
    <dbReference type="NCBI Taxonomy" id="1121898"/>
    <lineage>
        <taxon>Bacteria</taxon>
        <taxon>Pseudomonadati</taxon>
        <taxon>Bacteroidota</taxon>
        <taxon>Flavobacteriia</taxon>
        <taxon>Flavobacteriales</taxon>
        <taxon>Flavobacteriaceae</taxon>
        <taxon>Flavobacterium</taxon>
    </lineage>
</organism>
<name>A0A0A2MNU8_9FLAO</name>
<dbReference type="Proteomes" id="UP000030111">
    <property type="component" value="Unassembled WGS sequence"/>
</dbReference>
<accession>A0A0A2MNU8</accession>
<proteinExistence type="predicted"/>
<evidence type="ECO:0000256" key="1">
    <source>
        <dbReference type="ARBA" id="ARBA00022649"/>
    </source>
</evidence>
<dbReference type="Pfam" id="PF05016">
    <property type="entry name" value="ParE_toxin"/>
    <property type="match status" value="1"/>
</dbReference>
<sequence length="93" mass="11168">MNYLIKIRKQALLNIEESAEWYKEKQQGLELKFLKDLNSAIDIISKDPEKFQVRYRDVRIKFLKKFDFGIHYIIDENSIHILAVFHTSRSPLK</sequence>
<comment type="caution">
    <text evidence="2">The sequence shown here is derived from an EMBL/GenBank/DDBJ whole genome shotgun (WGS) entry which is preliminary data.</text>
</comment>
<dbReference type="AlphaFoldDB" id="A0A0A2MNU8"/>
<dbReference type="eggNOG" id="COG3668">
    <property type="taxonomic scope" value="Bacteria"/>
</dbReference>
<dbReference type="STRING" id="1121898.GCA_000422725_01486"/>
<evidence type="ECO:0000313" key="3">
    <source>
        <dbReference type="Proteomes" id="UP000030111"/>
    </source>
</evidence>
<dbReference type="EMBL" id="JRLY01000002">
    <property type="protein sequence ID" value="KGO94357.1"/>
    <property type="molecule type" value="Genomic_DNA"/>
</dbReference>
<dbReference type="InterPro" id="IPR007712">
    <property type="entry name" value="RelE/ParE_toxin"/>
</dbReference>
<evidence type="ECO:0000313" key="2">
    <source>
        <dbReference type="EMBL" id="KGO94357.1"/>
    </source>
</evidence>
<protein>
    <recommendedName>
        <fullName evidence="4">Plasmid stabilization system</fullName>
    </recommendedName>
</protein>
<gene>
    <name evidence="2" type="ORF">Q766_05410</name>
</gene>
<keyword evidence="3" id="KW-1185">Reference proteome</keyword>
<keyword evidence="1" id="KW-1277">Toxin-antitoxin system</keyword>
<dbReference type="OrthoDB" id="595476at2"/>